<evidence type="ECO:0000313" key="4">
    <source>
        <dbReference type="Proteomes" id="UP001141327"/>
    </source>
</evidence>
<dbReference type="InterPro" id="IPR013320">
    <property type="entry name" value="ConA-like_dom_sf"/>
</dbReference>
<dbReference type="SMART" id="SM00449">
    <property type="entry name" value="SPRY"/>
    <property type="match status" value="1"/>
</dbReference>
<dbReference type="Gene3D" id="2.60.120.920">
    <property type="match status" value="1"/>
</dbReference>
<comment type="caution">
    <text evidence="3">The sequence shown here is derived from an EMBL/GenBank/DDBJ whole genome shotgun (WGS) entry which is preliminary data.</text>
</comment>
<keyword evidence="4" id="KW-1185">Reference proteome</keyword>
<dbReference type="PROSITE" id="PS50188">
    <property type="entry name" value="B302_SPRY"/>
    <property type="match status" value="1"/>
</dbReference>
<dbReference type="EMBL" id="JAPMOS010000025">
    <property type="protein sequence ID" value="KAJ4458873.1"/>
    <property type="molecule type" value="Genomic_DNA"/>
</dbReference>
<dbReference type="Pfam" id="PF00622">
    <property type="entry name" value="SPRY"/>
    <property type="match status" value="1"/>
</dbReference>
<dbReference type="InterPro" id="IPR050672">
    <property type="entry name" value="FBXO45-Fsn/SPSB_families"/>
</dbReference>
<proteinExistence type="predicted"/>
<sequence>MGNEHSSCDNSHHEMQIFNLLPDDVIGYCCTPLLGMPIETLFAIAHTCHRFRTIVLGIAPTWKNYLQASWDFENCSPAPLLEAQNIPQLVRAICPNISFQSFRWSPDHVQRGAVLDATRTVATRVEPTGASMIRADTGFRNGLHIWEVEIVHEGNGPCSKIRGSADGGSGGRDIYIGCTAQEFQKDANELLASVGYSYDRWGWLTSSSLGRTIDVSPYTERDVILVRLDLDQRTISYCRNGVPLTHHLRLTEPIGTTYYPAVSLYTKGDSVRLRFQPSTILMQLMKVRRGVVSQEAEPSKPPEQPDQAESPPPTPEKMAAIRGRPKKNRRG</sequence>
<dbReference type="PANTHER" id="PTHR12245:SF5">
    <property type="entry name" value="SPRY DOMAIN-CONTAINING SOCS BOX PROTEIN 3"/>
    <property type="match status" value="1"/>
</dbReference>
<reference evidence="3" key="1">
    <citation type="journal article" date="2022" name="bioRxiv">
        <title>Genomics of Preaxostyla Flagellates Illuminates Evolutionary Transitions and the Path Towards Mitochondrial Loss.</title>
        <authorList>
            <person name="Novak L.V.F."/>
            <person name="Treitli S.C."/>
            <person name="Pyrih J."/>
            <person name="Halakuc P."/>
            <person name="Pipaliya S.V."/>
            <person name="Vacek V."/>
            <person name="Brzon O."/>
            <person name="Soukal P."/>
            <person name="Eme L."/>
            <person name="Dacks J.B."/>
            <person name="Karnkowska A."/>
            <person name="Elias M."/>
            <person name="Hampl V."/>
        </authorList>
    </citation>
    <scope>NUCLEOTIDE SEQUENCE</scope>
    <source>
        <strain evidence="3">RCP-MX</strain>
    </source>
</reference>
<dbReference type="CDD" id="cd11709">
    <property type="entry name" value="SPRY"/>
    <property type="match status" value="1"/>
</dbReference>
<accession>A0ABQ8UJ90</accession>
<feature type="region of interest" description="Disordered" evidence="1">
    <location>
        <begin position="291"/>
        <end position="331"/>
    </location>
</feature>
<dbReference type="PANTHER" id="PTHR12245">
    <property type="entry name" value="SPRY DOMAIN CONTAINING SOCS BOX PROTEIN"/>
    <property type="match status" value="1"/>
</dbReference>
<name>A0ABQ8UJ90_9EUKA</name>
<protein>
    <recommendedName>
        <fullName evidence="2">B30.2/SPRY domain-containing protein</fullName>
    </recommendedName>
</protein>
<dbReference type="Proteomes" id="UP001141327">
    <property type="component" value="Unassembled WGS sequence"/>
</dbReference>
<evidence type="ECO:0000259" key="2">
    <source>
        <dbReference type="PROSITE" id="PS50188"/>
    </source>
</evidence>
<dbReference type="InterPro" id="IPR043136">
    <property type="entry name" value="B30.2/SPRY_sf"/>
</dbReference>
<gene>
    <name evidence="3" type="ORF">PAPYR_5405</name>
</gene>
<dbReference type="InterPro" id="IPR003877">
    <property type="entry name" value="SPRY_dom"/>
</dbReference>
<organism evidence="3 4">
    <name type="scientific">Paratrimastix pyriformis</name>
    <dbReference type="NCBI Taxonomy" id="342808"/>
    <lineage>
        <taxon>Eukaryota</taxon>
        <taxon>Metamonada</taxon>
        <taxon>Preaxostyla</taxon>
        <taxon>Paratrimastigidae</taxon>
        <taxon>Paratrimastix</taxon>
    </lineage>
</organism>
<evidence type="ECO:0000313" key="3">
    <source>
        <dbReference type="EMBL" id="KAJ4458873.1"/>
    </source>
</evidence>
<evidence type="ECO:0000256" key="1">
    <source>
        <dbReference type="SAM" id="MobiDB-lite"/>
    </source>
</evidence>
<feature type="compositionally biased region" description="Pro residues" evidence="1">
    <location>
        <begin position="299"/>
        <end position="315"/>
    </location>
</feature>
<feature type="domain" description="B30.2/SPRY" evidence="2">
    <location>
        <begin position="71"/>
        <end position="280"/>
    </location>
</feature>
<dbReference type="InterPro" id="IPR001870">
    <property type="entry name" value="B30.2/SPRY"/>
</dbReference>
<dbReference type="SUPFAM" id="SSF49899">
    <property type="entry name" value="Concanavalin A-like lectins/glucanases"/>
    <property type="match status" value="1"/>
</dbReference>